<feature type="domain" description="Tail spike" evidence="3">
    <location>
        <begin position="169"/>
        <end position="368"/>
    </location>
</feature>
<evidence type="ECO:0000259" key="3">
    <source>
        <dbReference type="Pfam" id="PF06605"/>
    </source>
</evidence>
<dbReference type="CDD" id="cd06523">
    <property type="entry name" value="GH25_PlyB-like"/>
    <property type="match status" value="1"/>
</dbReference>
<dbReference type="GO" id="GO:0016998">
    <property type="term" value="P:cell wall macromolecule catabolic process"/>
    <property type="evidence" value="ECO:0007669"/>
    <property type="project" value="InterPro"/>
</dbReference>
<evidence type="ECO:0000256" key="2">
    <source>
        <dbReference type="SAM" id="Coils"/>
    </source>
</evidence>
<dbReference type="InterPro" id="IPR010572">
    <property type="entry name" value="Tail_dom"/>
</dbReference>
<dbReference type="Proteomes" id="UP000510886">
    <property type="component" value="Chromosome"/>
</dbReference>
<feature type="coiled-coil region" evidence="2">
    <location>
        <begin position="378"/>
        <end position="423"/>
    </location>
</feature>
<dbReference type="InterPro" id="IPR017853">
    <property type="entry name" value="GH"/>
</dbReference>
<dbReference type="AlphaFoldDB" id="A0A7H9EIX8"/>
<dbReference type="PANTHER" id="PTHR34135:SF1">
    <property type="entry name" value="GLYCOSYL HYDROLASE FAMILY 25"/>
    <property type="match status" value="1"/>
</dbReference>
<evidence type="ECO:0000313" key="5">
    <source>
        <dbReference type="Proteomes" id="UP000510886"/>
    </source>
</evidence>
<dbReference type="SUPFAM" id="SSF51445">
    <property type="entry name" value="(Trans)glycosidases"/>
    <property type="match status" value="1"/>
</dbReference>
<dbReference type="GO" id="GO:0009253">
    <property type="term" value="P:peptidoglycan catabolic process"/>
    <property type="evidence" value="ECO:0007669"/>
    <property type="project" value="InterPro"/>
</dbReference>
<dbReference type="KEGG" id="lsw:GTO87_03020"/>
<dbReference type="Gene3D" id="3.20.20.80">
    <property type="entry name" value="Glycosidases"/>
    <property type="match status" value="1"/>
</dbReference>
<protein>
    <recommendedName>
        <fullName evidence="3">Tail spike domain-containing protein</fullName>
    </recommendedName>
</protein>
<dbReference type="GO" id="GO:0016052">
    <property type="term" value="P:carbohydrate catabolic process"/>
    <property type="evidence" value="ECO:0007669"/>
    <property type="project" value="TreeGrafter"/>
</dbReference>
<dbReference type="RefSeq" id="WP_180849477.1">
    <property type="nucleotide sequence ID" value="NZ_CP047418.1"/>
</dbReference>
<dbReference type="PANTHER" id="PTHR34135">
    <property type="entry name" value="LYSOZYME"/>
    <property type="match status" value="1"/>
</dbReference>
<organism evidence="4 5">
    <name type="scientific">Ligilactobacillus saerimneri</name>
    <dbReference type="NCBI Taxonomy" id="228229"/>
    <lineage>
        <taxon>Bacteria</taxon>
        <taxon>Bacillati</taxon>
        <taxon>Bacillota</taxon>
        <taxon>Bacilli</taxon>
        <taxon>Lactobacillales</taxon>
        <taxon>Lactobacillaceae</taxon>
        <taxon>Ligilactobacillus</taxon>
    </lineage>
</organism>
<keyword evidence="2" id="KW-0175">Coiled coil</keyword>
<proteinExistence type="inferred from homology"/>
<accession>A0A7H9EIX8</accession>
<sequence>MQYRVLARTNGNVVNLLGIGEAKVALGVGAAASFSFVIYPNDAMYGKLTQLTTYIDVVRDGEYVFRGRVVAVTPKNNNDGSFWQEVTCESALAYLNDTLVMWERVNEPPGNFFRRLINNHNNQVDDERKLKIGNVNVTNSTNNVYCYVEDGITTLAEINTDLIGSERLGGELSVRYESDGNYIDWTLDAKVKGEQEIVLTRNLIELTTTPDISTVASVLYPFGATQDSNNNTMDDKTKDVSTPKINIKSVNGGKPYIIDDYMLSRYGWVAKSHTWDDTKDPRNLLNKARDYLSELRKVKLSYTLTAVDMYPLGVVGRPFELGKYYHVVNQAVGLDEWLRIIGISLDLDKPLETTYTIGDQTKRMIDYTMDALQIQSKIKNLSEQNAFSVNELDSLRNENEVLRQEAQDMRNDFQAQIDALKKQINQGQPPEHIGKIIDVSEWQGVIDWNAVINDDVSLSIIRVQDGSSHQDLKYMENIQKCISAGGKYAVYAYFRAVSTADAQQEAQDFYDRVQRVVAGKQQPIFYALDVESIEMGGSASMMRAGVEAYMNKLNALGIPDSKIVLYIANHLYDQFNLNVARPGAIWIPSYGLDDGTLANSTKPTHPCDLHQYTSKGTVKGITGNVDMNAEPSDRFKQAFL</sequence>
<reference evidence="4 5" key="1">
    <citation type="submission" date="2020-01" db="EMBL/GenBank/DDBJ databases">
        <title>Complete and circular genome sequences of six lactobacillus isolates from horses.</title>
        <authorList>
            <person name="Hassan H.M."/>
        </authorList>
    </citation>
    <scope>NUCLEOTIDE SEQUENCE [LARGE SCALE GENOMIC DNA]</scope>
    <source>
        <strain evidence="4 5">1A</strain>
    </source>
</reference>
<evidence type="ECO:0000313" key="4">
    <source>
        <dbReference type="EMBL" id="QLL77660.1"/>
    </source>
</evidence>
<comment type="similarity">
    <text evidence="1">Belongs to the glycosyl hydrolase 25 family.</text>
</comment>
<dbReference type="GO" id="GO:0003796">
    <property type="term" value="F:lysozyme activity"/>
    <property type="evidence" value="ECO:0007669"/>
    <property type="project" value="InterPro"/>
</dbReference>
<name>A0A7H9EIX8_9LACO</name>
<gene>
    <name evidence="4" type="ORF">GTO87_03020</name>
</gene>
<dbReference type="PROSITE" id="PS51904">
    <property type="entry name" value="GLYCOSYL_HYDROL_F25_2"/>
    <property type="match status" value="1"/>
</dbReference>
<evidence type="ECO:0000256" key="1">
    <source>
        <dbReference type="ARBA" id="ARBA00010646"/>
    </source>
</evidence>
<dbReference type="EMBL" id="CP047418">
    <property type="protein sequence ID" value="QLL77660.1"/>
    <property type="molecule type" value="Genomic_DNA"/>
</dbReference>
<dbReference type="Pfam" id="PF01183">
    <property type="entry name" value="Glyco_hydro_25"/>
    <property type="match status" value="1"/>
</dbReference>
<dbReference type="Pfam" id="PF06605">
    <property type="entry name" value="Prophage_tail"/>
    <property type="match status" value="1"/>
</dbReference>
<dbReference type="InterPro" id="IPR002053">
    <property type="entry name" value="Glyco_hydro_25"/>
</dbReference>